<reference evidence="2" key="3">
    <citation type="submission" date="2023-11" db="EMBL/GenBank/DDBJ databases">
        <authorList>
            <person name="Beijen E."/>
            <person name="Ohm R.A."/>
        </authorList>
    </citation>
    <scope>NUCLEOTIDE SEQUENCE</scope>
    <source>
        <strain evidence="2">CBS 150709</strain>
    </source>
</reference>
<accession>A0A2U3DWN4</accession>
<gene>
    <name evidence="3" type="ORF">PCL_04806</name>
    <name evidence="2" type="ORF">Purlil1_9941</name>
</gene>
<protein>
    <submittedName>
        <fullName evidence="3">Uncharacterized protein</fullName>
    </submittedName>
</protein>
<feature type="compositionally biased region" description="Polar residues" evidence="1">
    <location>
        <begin position="190"/>
        <end position="199"/>
    </location>
</feature>
<dbReference type="Proteomes" id="UP000245956">
    <property type="component" value="Unassembled WGS sequence"/>
</dbReference>
<proteinExistence type="predicted"/>
<evidence type="ECO:0000313" key="5">
    <source>
        <dbReference type="Proteomes" id="UP001287286"/>
    </source>
</evidence>
<sequence length="205" mass="22827">MPHLPVFVPAPGLDVWPPRHPSTWTHPWMGWAAGSPRWRLNSESFDGAEPLIRDESRHAQARHRDVKARASAECTISHTGLGPIQASSHPATASPHRIPEDGVPPTRIDRSASTRETGTEYCMEPPCTKNRGGRGVDAYGSRKMYMHKQTRSHSIRIPEEASNDRRRDFTRPPGQLRESAGTSRAAYVHASQQSSSYGATYTRIK</sequence>
<reference evidence="3 4" key="2">
    <citation type="journal article" date="2016" name="Front. Microbiol.">
        <title>Genome and transcriptome sequences reveal the specific parasitism of the nematophagous Purpureocillium lilacinum 36-1.</title>
        <authorList>
            <person name="Xie J."/>
            <person name="Li S."/>
            <person name="Mo C."/>
            <person name="Xiao X."/>
            <person name="Peng D."/>
            <person name="Wang G."/>
            <person name="Xiao Y."/>
        </authorList>
    </citation>
    <scope>NUCLEOTIDE SEQUENCE [LARGE SCALE GENOMIC DNA]</scope>
    <source>
        <strain evidence="3 4">36-1</strain>
    </source>
</reference>
<dbReference type="AlphaFoldDB" id="A0A2U3DWN4"/>
<comment type="caution">
    <text evidence="3">The sequence shown here is derived from an EMBL/GenBank/DDBJ whole genome shotgun (WGS) entry which is preliminary data.</text>
</comment>
<feature type="compositionally biased region" description="Basic and acidic residues" evidence="1">
    <location>
        <begin position="158"/>
        <end position="170"/>
    </location>
</feature>
<organism evidence="3 4">
    <name type="scientific">Purpureocillium lilacinum</name>
    <name type="common">Paecilomyces lilacinus</name>
    <dbReference type="NCBI Taxonomy" id="33203"/>
    <lineage>
        <taxon>Eukaryota</taxon>
        <taxon>Fungi</taxon>
        <taxon>Dikarya</taxon>
        <taxon>Ascomycota</taxon>
        <taxon>Pezizomycotina</taxon>
        <taxon>Sordariomycetes</taxon>
        <taxon>Hypocreomycetidae</taxon>
        <taxon>Hypocreales</taxon>
        <taxon>Ophiocordycipitaceae</taxon>
        <taxon>Purpureocillium</taxon>
    </lineage>
</organism>
<dbReference type="EMBL" id="LCWV01000023">
    <property type="protein sequence ID" value="PWI66668.1"/>
    <property type="molecule type" value="Genomic_DNA"/>
</dbReference>
<feature type="region of interest" description="Disordered" evidence="1">
    <location>
        <begin position="80"/>
        <end position="128"/>
    </location>
</feature>
<evidence type="ECO:0000313" key="2">
    <source>
        <dbReference type="EMBL" id="KAK4085781.1"/>
    </source>
</evidence>
<feature type="region of interest" description="Disordered" evidence="1">
    <location>
        <begin position="158"/>
        <end position="205"/>
    </location>
</feature>
<reference evidence="2 5" key="4">
    <citation type="journal article" date="2024" name="Microbiol. Resour. Announc.">
        <title>Genome annotations for the ascomycete fungi Trichoderma harzianum, Trichoderma aggressivum, and Purpureocillium lilacinum.</title>
        <authorList>
            <person name="Beijen E.P.W."/>
            <person name="Ohm R.A."/>
        </authorList>
    </citation>
    <scope>NUCLEOTIDE SEQUENCE [LARGE SCALE GENOMIC DNA]</scope>
    <source>
        <strain evidence="2 5">CBS 150709</strain>
    </source>
</reference>
<evidence type="ECO:0000256" key="1">
    <source>
        <dbReference type="SAM" id="MobiDB-lite"/>
    </source>
</evidence>
<dbReference type="Proteomes" id="UP001287286">
    <property type="component" value="Unassembled WGS sequence"/>
</dbReference>
<reference evidence="3" key="1">
    <citation type="submission" date="2015-05" db="EMBL/GenBank/DDBJ databases">
        <authorList>
            <person name="Wang D.B."/>
            <person name="Wang M."/>
        </authorList>
    </citation>
    <scope>NUCLEOTIDE SEQUENCE</scope>
    <source>
        <strain evidence="3">36-1</strain>
    </source>
</reference>
<dbReference type="EMBL" id="JAWRVI010000047">
    <property type="protein sequence ID" value="KAK4085781.1"/>
    <property type="molecule type" value="Genomic_DNA"/>
</dbReference>
<evidence type="ECO:0000313" key="4">
    <source>
        <dbReference type="Proteomes" id="UP000245956"/>
    </source>
</evidence>
<keyword evidence="5" id="KW-1185">Reference proteome</keyword>
<name>A0A2U3DWN4_PURLI</name>
<evidence type="ECO:0000313" key="3">
    <source>
        <dbReference type="EMBL" id="PWI66668.1"/>
    </source>
</evidence>